<evidence type="ECO:0000256" key="1">
    <source>
        <dbReference type="SAM" id="SignalP"/>
    </source>
</evidence>
<evidence type="ECO:0000313" key="3">
    <source>
        <dbReference type="Proteomes" id="UP000320421"/>
    </source>
</evidence>
<accession>A0A517PS81</accession>
<dbReference type="RefSeq" id="WP_145187740.1">
    <property type="nucleotide sequence ID" value="NZ_CP036266.1"/>
</dbReference>
<feature type="chain" id="PRO_5021750506" evidence="1">
    <location>
        <begin position="25"/>
        <end position="258"/>
    </location>
</feature>
<proteinExistence type="predicted"/>
<keyword evidence="3" id="KW-1185">Reference proteome</keyword>
<organism evidence="2 3">
    <name type="scientific">Gimesia chilikensis</name>
    <dbReference type="NCBI Taxonomy" id="2605989"/>
    <lineage>
        <taxon>Bacteria</taxon>
        <taxon>Pseudomonadati</taxon>
        <taxon>Planctomycetota</taxon>
        <taxon>Planctomycetia</taxon>
        <taxon>Planctomycetales</taxon>
        <taxon>Planctomycetaceae</taxon>
        <taxon>Gimesia</taxon>
    </lineage>
</organism>
<feature type="signal peptide" evidence="1">
    <location>
        <begin position="1"/>
        <end position="24"/>
    </location>
</feature>
<gene>
    <name evidence="2" type="ORF">HG66A1_40260</name>
</gene>
<protein>
    <submittedName>
        <fullName evidence="2">Uncharacterized protein</fullName>
    </submittedName>
</protein>
<keyword evidence="1" id="KW-0732">Signal</keyword>
<dbReference type="EMBL" id="CP036266">
    <property type="protein sequence ID" value="QDT22219.1"/>
    <property type="molecule type" value="Genomic_DNA"/>
</dbReference>
<dbReference type="OrthoDB" id="289989at2"/>
<dbReference type="AlphaFoldDB" id="A0A517PS81"/>
<sequence length="258" mass="30049" precursor="true">MQRLPLAGLAVLFSLLTLLSPAHATNDNFLPGDSFFPSKVLYENLQRQEQEAEPVYYYNYICELAFCGYAGYSQLKLDKQNEQLAANIREAYLHIRKSQPIRLRPKKNAKLPQKNQGTPNLDNFYETNGLSIFFYNEDYDWQRLKIGLKYNENWREEMKKFINAGRYCAFVKKGDALKRSTTMAKQVPPLNVKIPEADIETGKKVDLPLTPTAPLKALILYDDNYQDYYDMKNGKRLLVVTNQGITRFVIYRGKWKQY</sequence>
<name>A0A517PS81_9PLAN</name>
<evidence type="ECO:0000313" key="2">
    <source>
        <dbReference type="EMBL" id="QDT22219.1"/>
    </source>
</evidence>
<dbReference type="Proteomes" id="UP000320421">
    <property type="component" value="Chromosome"/>
</dbReference>
<reference evidence="2 3" key="1">
    <citation type="submission" date="2019-02" db="EMBL/GenBank/DDBJ databases">
        <title>Deep-cultivation of Planctomycetes and their phenomic and genomic characterization uncovers novel biology.</title>
        <authorList>
            <person name="Wiegand S."/>
            <person name="Jogler M."/>
            <person name="Boedeker C."/>
            <person name="Pinto D."/>
            <person name="Vollmers J."/>
            <person name="Rivas-Marin E."/>
            <person name="Kohn T."/>
            <person name="Peeters S.H."/>
            <person name="Heuer A."/>
            <person name="Rast P."/>
            <person name="Oberbeckmann S."/>
            <person name="Bunk B."/>
            <person name="Jeske O."/>
            <person name="Meyerdierks A."/>
            <person name="Storesund J.E."/>
            <person name="Kallscheuer N."/>
            <person name="Luecker S."/>
            <person name="Lage O.M."/>
            <person name="Pohl T."/>
            <person name="Merkel B.J."/>
            <person name="Hornburger P."/>
            <person name="Mueller R.-W."/>
            <person name="Bruemmer F."/>
            <person name="Labrenz M."/>
            <person name="Spormann A.M."/>
            <person name="Op den Camp H."/>
            <person name="Overmann J."/>
            <person name="Amann R."/>
            <person name="Jetten M.S.M."/>
            <person name="Mascher T."/>
            <person name="Medema M.H."/>
            <person name="Devos D.P."/>
            <person name="Kaster A.-K."/>
            <person name="Ovreas L."/>
            <person name="Rohde M."/>
            <person name="Galperin M.Y."/>
            <person name="Jogler C."/>
        </authorList>
    </citation>
    <scope>NUCLEOTIDE SEQUENCE [LARGE SCALE GENOMIC DNA]</scope>
    <source>
        <strain evidence="2 3">HG66A1</strain>
    </source>
</reference>